<comment type="caution">
    <text evidence="4">The sequence shown here is derived from an EMBL/GenBank/DDBJ whole genome shotgun (WGS) entry which is preliminary data.</text>
</comment>
<name>A0ABT3RVJ2_9BACT</name>
<proteinExistence type="predicted"/>
<gene>
    <name evidence="4" type="ORF">OO013_17345</name>
</gene>
<dbReference type="Gene3D" id="3.30.70.1070">
    <property type="entry name" value="Sporulation related repeat"/>
    <property type="match status" value="1"/>
</dbReference>
<dbReference type="Pfam" id="PF05036">
    <property type="entry name" value="SPOR"/>
    <property type="match status" value="1"/>
</dbReference>
<keyword evidence="1" id="KW-0472">Membrane</keyword>
<dbReference type="EMBL" id="JAPFQN010000011">
    <property type="protein sequence ID" value="MCX2745651.1"/>
    <property type="molecule type" value="Genomic_DNA"/>
</dbReference>
<feature type="domain" description="OmpA-like" evidence="2">
    <location>
        <begin position="290"/>
        <end position="428"/>
    </location>
</feature>
<evidence type="ECO:0000256" key="1">
    <source>
        <dbReference type="PROSITE-ProRule" id="PRU00473"/>
    </source>
</evidence>
<dbReference type="InterPro" id="IPR036680">
    <property type="entry name" value="SPOR-like_sf"/>
</dbReference>
<feature type="domain" description="SPOR" evidence="3">
    <location>
        <begin position="50"/>
        <end position="127"/>
    </location>
</feature>
<protein>
    <submittedName>
        <fullName evidence="4">OmpA family protein</fullName>
    </submittedName>
</protein>
<evidence type="ECO:0000259" key="2">
    <source>
        <dbReference type="PROSITE" id="PS51123"/>
    </source>
</evidence>
<dbReference type="SUPFAM" id="SSF103088">
    <property type="entry name" value="OmpA-like"/>
    <property type="match status" value="1"/>
</dbReference>
<dbReference type="CDD" id="cd07185">
    <property type="entry name" value="OmpA_C-like"/>
    <property type="match status" value="1"/>
</dbReference>
<dbReference type="PROSITE" id="PS51724">
    <property type="entry name" value="SPOR"/>
    <property type="match status" value="1"/>
</dbReference>
<dbReference type="Gene3D" id="3.30.1330.60">
    <property type="entry name" value="OmpA-like domain"/>
    <property type="match status" value="1"/>
</dbReference>
<sequence>MIFYSFLKRERKRSIIFGAIFILLTLFANLDGQAQPLPYDRPIPEPSKNQTLGPGYYVVVGAFRQSENAETMMSWLRRRLINYNYGYVPERDLFYVYAYQLEKEKHAKHLVKDVRERSYYDAWVYSHEADKIPTSGIEYQKVEDYTNEYYSSTANNNEANTEEFDIPEGGTEISVEPEDESTLEDKAEEGELFVRFITETKEGSEPIESTIYVYGDILGEDELMRVNSNQTVPFELYNFSQDKILTRVSTFGYKSVEKKIYPGDLNKTLAETEAEVNGDTLYLKYDLERYTKGDVAIMYAVYFYSDAAIMKAPSKKQLNELIKLLNEEENLEIQINGHTNGDSFGKIQTLKDDDNKFFGLSSNNKSFLGTAKRLSEERAEILKRYLVHNGIDPSRITTKGWGGEKPLYPEDSKNAINNMRVEIEVLKN</sequence>
<keyword evidence="5" id="KW-1185">Reference proteome</keyword>
<dbReference type="SUPFAM" id="SSF110997">
    <property type="entry name" value="Sporulation related repeat"/>
    <property type="match status" value="1"/>
</dbReference>
<dbReference type="InterPro" id="IPR007730">
    <property type="entry name" value="SPOR-like_dom"/>
</dbReference>
<evidence type="ECO:0000259" key="3">
    <source>
        <dbReference type="PROSITE" id="PS51724"/>
    </source>
</evidence>
<evidence type="ECO:0000313" key="4">
    <source>
        <dbReference type="EMBL" id="MCX2745651.1"/>
    </source>
</evidence>
<dbReference type="Proteomes" id="UP001209885">
    <property type="component" value="Unassembled WGS sequence"/>
</dbReference>
<reference evidence="4 5" key="1">
    <citation type="submission" date="2022-11" db="EMBL/GenBank/DDBJ databases">
        <title>The characterization of three novel Bacteroidetes species and genomic analysis of their roles in tidal elemental geochemical cycles.</title>
        <authorList>
            <person name="Ma K."/>
        </authorList>
    </citation>
    <scope>NUCLEOTIDE SEQUENCE [LARGE SCALE GENOMIC DNA]</scope>
    <source>
        <strain evidence="4 5">M17</strain>
    </source>
</reference>
<accession>A0ABT3RVJ2</accession>
<dbReference type="RefSeq" id="WP_266058248.1">
    <property type="nucleotide sequence ID" value="NZ_JAPFQN010000011.1"/>
</dbReference>
<organism evidence="4 5">
    <name type="scientific">Mangrovivirga halotolerans</name>
    <dbReference type="NCBI Taxonomy" id="2993936"/>
    <lineage>
        <taxon>Bacteria</taxon>
        <taxon>Pseudomonadati</taxon>
        <taxon>Bacteroidota</taxon>
        <taxon>Cytophagia</taxon>
        <taxon>Cytophagales</taxon>
        <taxon>Mangrovivirgaceae</taxon>
        <taxon>Mangrovivirga</taxon>
    </lineage>
</organism>
<dbReference type="Pfam" id="PF00691">
    <property type="entry name" value="OmpA"/>
    <property type="match status" value="1"/>
</dbReference>
<dbReference type="PROSITE" id="PS51123">
    <property type="entry name" value="OMPA_2"/>
    <property type="match status" value="1"/>
</dbReference>
<dbReference type="InterPro" id="IPR006665">
    <property type="entry name" value="OmpA-like"/>
</dbReference>
<evidence type="ECO:0000313" key="5">
    <source>
        <dbReference type="Proteomes" id="UP001209885"/>
    </source>
</evidence>
<dbReference type="InterPro" id="IPR036737">
    <property type="entry name" value="OmpA-like_sf"/>
</dbReference>